<feature type="compositionally biased region" description="Basic and acidic residues" evidence="1">
    <location>
        <begin position="10"/>
        <end position="30"/>
    </location>
</feature>
<accession>A0A9N7YAX8</accession>
<dbReference type="Proteomes" id="UP001153269">
    <property type="component" value="Unassembled WGS sequence"/>
</dbReference>
<proteinExistence type="predicted"/>
<dbReference type="AlphaFoldDB" id="A0A9N7YAX8"/>
<gene>
    <name evidence="2" type="ORF">PLEPLA_LOCUS7233</name>
</gene>
<evidence type="ECO:0000256" key="1">
    <source>
        <dbReference type="SAM" id="MobiDB-lite"/>
    </source>
</evidence>
<comment type="caution">
    <text evidence="2">The sequence shown here is derived from an EMBL/GenBank/DDBJ whole genome shotgun (WGS) entry which is preliminary data.</text>
</comment>
<reference evidence="2" key="1">
    <citation type="submission" date="2020-03" db="EMBL/GenBank/DDBJ databases">
        <authorList>
            <person name="Weist P."/>
        </authorList>
    </citation>
    <scope>NUCLEOTIDE SEQUENCE</scope>
</reference>
<keyword evidence="3" id="KW-1185">Reference proteome</keyword>
<name>A0A9N7YAX8_PLEPL</name>
<evidence type="ECO:0000313" key="2">
    <source>
        <dbReference type="EMBL" id="CAB1419402.1"/>
    </source>
</evidence>
<feature type="region of interest" description="Disordered" evidence="1">
    <location>
        <begin position="59"/>
        <end position="79"/>
    </location>
</feature>
<feature type="region of interest" description="Disordered" evidence="1">
    <location>
        <begin position="1"/>
        <end position="33"/>
    </location>
</feature>
<dbReference type="EMBL" id="CADEAL010000389">
    <property type="protein sequence ID" value="CAB1419402.1"/>
    <property type="molecule type" value="Genomic_DNA"/>
</dbReference>
<organism evidence="2 3">
    <name type="scientific">Pleuronectes platessa</name>
    <name type="common">European plaice</name>
    <dbReference type="NCBI Taxonomy" id="8262"/>
    <lineage>
        <taxon>Eukaryota</taxon>
        <taxon>Metazoa</taxon>
        <taxon>Chordata</taxon>
        <taxon>Craniata</taxon>
        <taxon>Vertebrata</taxon>
        <taxon>Euteleostomi</taxon>
        <taxon>Actinopterygii</taxon>
        <taxon>Neopterygii</taxon>
        <taxon>Teleostei</taxon>
        <taxon>Neoteleostei</taxon>
        <taxon>Acanthomorphata</taxon>
        <taxon>Carangaria</taxon>
        <taxon>Pleuronectiformes</taxon>
        <taxon>Pleuronectoidei</taxon>
        <taxon>Pleuronectidae</taxon>
        <taxon>Pleuronectes</taxon>
    </lineage>
</organism>
<sequence length="111" mass="12294">MDLSFVLPPCREREKETEETERGRRGEAAGKRAATAEVLPAVCAPLLERHCIILPPPLFSPLSSPHPTSREPEGYRQRAKHRAPTPLLFCHPVSSLTFLSSPHFDVLSSPS</sequence>
<protein>
    <submittedName>
        <fullName evidence="2">Uncharacterized protein</fullName>
    </submittedName>
</protein>
<evidence type="ECO:0000313" key="3">
    <source>
        <dbReference type="Proteomes" id="UP001153269"/>
    </source>
</evidence>